<evidence type="ECO:0000256" key="11">
    <source>
        <dbReference type="ARBA" id="ARBA00023136"/>
    </source>
</evidence>
<sequence length="67" mass="7695">MPQLDTSTWFITILSALITLFIIFQINLASFTNPQDPSIKTSKTSLSPSTWETKWTKIYLPHSSRLH</sequence>
<keyword evidence="6 13" id="KW-0375">Hydrogen ion transport</keyword>
<dbReference type="PANTHER" id="PTHR13722">
    <property type="entry name" value="ATP SYNTHASE PROTEIN 8"/>
    <property type="match status" value="1"/>
</dbReference>
<dbReference type="GO" id="GO:0015078">
    <property type="term" value="F:proton transmembrane transporter activity"/>
    <property type="evidence" value="ECO:0007669"/>
    <property type="project" value="InterPro"/>
</dbReference>
<dbReference type="InterPro" id="IPR001421">
    <property type="entry name" value="ATP8_metazoa"/>
</dbReference>
<dbReference type="GO" id="GO:0031966">
    <property type="term" value="C:mitochondrial membrane"/>
    <property type="evidence" value="ECO:0007669"/>
    <property type="project" value="UniProtKB-SubCell"/>
</dbReference>
<gene>
    <name evidence="15" type="primary">ATPase8</name>
</gene>
<evidence type="ECO:0000256" key="4">
    <source>
        <dbReference type="ARBA" id="ARBA00022547"/>
    </source>
</evidence>
<dbReference type="Pfam" id="PF00895">
    <property type="entry name" value="ATP-synt_8"/>
    <property type="match status" value="1"/>
</dbReference>
<evidence type="ECO:0000313" key="15">
    <source>
        <dbReference type="EMBL" id="BAC78429.1"/>
    </source>
</evidence>
<name>Q7Y8H7_9EUTH</name>
<evidence type="ECO:0000256" key="12">
    <source>
        <dbReference type="ARBA" id="ARBA00023310"/>
    </source>
</evidence>
<evidence type="ECO:0000256" key="2">
    <source>
        <dbReference type="ARBA" id="ARBA00008892"/>
    </source>
</evidence>
<protein>
    <recommendedName>
        <fullName evidence="13">ATP synthase complex subunit 8</fullName>
    </recommendedName>
</protein>
<dbReference type="AlphaFoldDB" id="Q7Y8H7"/>
<evidence type="ECO:0000256" key="3">
    <source>
        <dbReference type="ARBA" id="ARBA00022448"/>
    </source>
</evidence>
<dbReference type="GO" id="GO:0045259">
    <property type="term" value="C:proton-transporting ATP synthase complex"/>
    <property type="evidence" value="ECO:0007669"/>
    <property type="project" value="UniProtKB-KW"/>
</dbReference>
<evidence type="ECO:0000256" key="8">
    <source>
        <dbReference type="ARBA" id="ARBA00022990"/>
    </source>
</evidence>
<evidence type="ECO:0000256" key="1">
    <source>
        <dbReference type="ARBA" id="ARBA00004304"/>
    </source>
</evidence>
<proteinExistence type="inferred from homology"/>
<reference evidence="15" key="1">
    <citation type="journal article" date="2003" name="Mol. Phylogenet. Evol.">
        <title>Afrotherian phylogeny as inferred from complete mitochondrial genomes.</title>
        <authorList>
            <person name="Murata Y."/>
            <person name="Nikaido M."/>
            <person name="Sasaki T."/>
            <person name="Cao Y."/>
            <person name="Fukumoto Y."/>
            <person name="Hasegawa M."/>
            <person name="Okada N."/>
        </authorList>
    </citation>
    <scope>NUCLEOTIDE SEQUENCE</scope>
</reference>
<keyword evidence="8" id="KW-0007">Acetylation</keyword>
<evidence type="ECO:0000256" key="5">
    <source>
        <dbReference type="ARBA" id="ARBA00022692"/>
    </source>
</evidence>
<keyword evidence="10 13" id="KW-0496">Mitochondrion</keyword>
<dbReference type="GO" id="GO:0015986">
    <property type="term" value="P:proton motive force-driven ATP synthesis"/>
    <property type="evidence" value="ECO:0007669"/>
    <property type="project" value="InterPro"/>
</dbReference>
<feature type="transmembrane region" description="Helical" evidence="14">
    <location>
        <begin position="6"/>
        <end position="24"/>
    </location>
</feature>
<organism evidence="15">
    <name type="scientific">Elephantulus sp. VB001</name>
    <dbReference type="NCBI Taxonomy" id="213657"/>
    <lineage>
        <taxon>Eukaryota</taxon>
        <taxon>Metazoa</taxon>
        <taxon>Chordata</taxon>
        <taxon>Craniata</taxon>
        <taxon>Vertebrata</taxon>
        <taxon>Euteleostomi</taxon>
        <taxon>Mammalia</taxon>
        <taxon>Eutheria</taxon>
        <taxon>Afrotheria</taxon>
        <taxon>Macroscelidea</taxon>
        <taxon>Macroscelididae</taxon>
        <taxon>Elephantulus</taxon>
    </lineage>
</organism>
<comment type="similarity">
    <text evidence="2 13">Belongs to the ATPase protein 8 family.</text>
</comment>
<evidence type="ECO:0000256" key="9">
    <source>
        <dbReference type="ARBA" id="ARBA00023065"/>
    </source>
</evidence>
<evidence type="ECO:0000256" key="7">
    <source>
        <dbReference type="ARBA" id="ARBA00022989"/>
    </source>
</evidence>
<keyword evidence="4 13" id="KW-0138">CF(0)</keyword>
<evidence type="ECO:0000256" key="13">
    <source>
        <dbReference type="RuleBase" id="RU003661"/>
    </source>
</evidence>
<dbReference type="PANTHER" id="PTHR13722:SF0">
    <property type="entry name" value="ATP SYNTHASE PROTEIN 8"/>
    <property type="match status" value="1"/>
</dbReference>
<comment type="subcellular location">
    <subcellularLocation>
        <location evidence="1 13">Mitochondrion membrane</location>
        <topology evidence="1 13">Single-pass membrane protein</topology>
    </subcellularLocation>
</comment>
<keyword evidence="9 13" id="KW-0406">Ion transport</keyword>
<keyword evidence="7 14" id="KW-1133">Transmembrane helix</keyword>
<keyword evidence="3 13" id="KW-0813">Transport</keyword>
<keyword evidence="11 14" id="KW-0472">Membrane</keyword>
<evidence type="ECO:0000256" key="10">
    <source>
        <dbReference type="ARBA" id="ARBA00023128"/>
    </source>
</evidence>
<keyword evidence="12" id="KW-0066">ATP synthesis</keyword>
<dbReference type="InterPro" id="IPR039017">
    <property type="entry name" value="ATP8_mammal"/>
</dbReference>
<keyword evidence="5 13" id="KW-0812">Transmembrane</keyword>
<evidence type="ECO:0000256" key="14">
    <source>
        <dbReference type="SAM" id="Phobius"/>
    </source>
</evidence>
<geneLocation type="mitochondrion" evidence="15"/>
<dbReference type="EMBL" id="AB096867">
    <property type="protein sequence ID" value="BAC78429.1"/>
    <property type="molecule type" value="Genomic_DNA"/>
</dbReference>
<accession>Q7Y8H7</accession>
<evidence type="ECO:0000256" key="6">
    <source>
        <dbReference type="ARBA" id="ARBA00022781"/>
    </source>
</evidence>